<dbReference type="InterPro" id="IPR007372">
    <property type="entry name" value="Lipid/polyisoprenoid-bd_YceI"/>
</dbReference>
<dbReference type="Pfam" id="PF04264">
    <property type="entry name" value="YceI"/>
    <property type="match status" value="1"/>
</dbReference>
<dbReference type="EMBL" id="VSSQ01008507">
    <property type="protein sequence ID" value="MPM39054.1"/>
    <property type="molecule type" value="Genomic_DNA"/>
</dbReference>
<feature type="domain" description="Lipid/polyisoprenoid-binding YceI-like" evidence="1">
    <location>
        <begin position="37"/>
        <end position="212"/>
    </location>
</feature>
<dbReference type="Gene3D" id="2.40.128.110">
    <property type="entry name" value="Lipid/polyisoprenoid-binding, YceI-like"/>
    <property type="match status" value="1"/>
</dbReference>
<sequence length="223" mass="24445">MKTAIIILLTAFIFSSCGSGSGKGKDKEEFSVLRTATYQVDSAKSKVSWQRDVENKVENKQINLFGATATVSMENVSYTSDGIMPVLGGKLIYENDTLTYAELVVNFTMVRLFSKSSQQALSTEEFPPSTLKIEKLMPDSVAGKYELEGNLTIKEKTGAVKFTAEIIKTGENTVTLKGSLILQTLDWPIREDADPANVKKDEIALDLNLVFGSPEIKTDTIAK</sequence>
<reference evidence="2" key="1">
    <citation type="submission" date="2019-08" db="EMBL/GenBank/DDBJ databases">
        <authorList>
            <person name="Kucharzyk K."/>
            <person name="Murdoch R.W."/>
            <person name="Higgins S."/>
            <person name="Loffler F."/>
        </authorList>
    </citation>
    <scope>NUCLEOTIDE SEQUENCE</scope>
</reference>
<gene>
    <name evidence="2" type="ORF">SDC9_85685</name>
</gene>
<name>A0A644ZMT9_9ZZZZ</name>
<dbReference type="PANTHER" id="PTHR34406:SF1">
    <property type="entry name" value="PROTEIN YCEI"/>
    <property type="match status" value="1"/>
</dbReference>
<dbReference type="PANTHER" id="PTHR34406">
    <property type="entry name" value="PROTEIN YCEI"/>
    <property type="match status" value="1"/>
</dbReference>
<evidence type="ECO:0000313" key="2">
    <source>
        <dbReference type="EMBL" id="MPM39054.1"/>
    </source>
</evidence>
<organism evidence="2">
    <name type="scientific">bioreactor metagenome</name>
    <dbReference type="NCBI Taxonomy" id="1076179"/>
    <lineage>
        <taxon>unclassified sequences</taxon>
        <taxon>metagenomes</taxon>
        <taxon>ecological metagenomes</taxon>
    </lineage>
</organism>
<proteinExistence type="predicted"/>
<protein>
    <recommendedName>
        <fullName evidence="1">Lipid/polyisoprenoid-binding YceI-like domain-containing protein</fullName>
    </recommendedName>
</protein>
<dbReference type="InterPro" id="IPR036761">
    <property type="entry name" value="TTHA0802/YceI-like_sf"/>
</dbReference>
<dbReference type="SMART" id="SM00867">
    <property type="entry name" value="YceI"/>
    <property type="match status" value="1"/>
</dbReference>
<dbReference type="PROSITE" id="PS51257">
    <property type="entry name" value="PROKAR_LIPOPROTEIN"/>
    <property type="match status" value="1"/>
</dbReference>
<dbReference type="AlphaFoldDB" id="A0A644ZMT9"/>
<dbReference type="SUPFAM" id="SSF101874">
    <property type="entry name" value="YceI-like"/>
    <property type="match status" value="1"/>
</dbReference>
<comment type="caution">
    <text evidence="2">The sequence shown here is derived from an EMBL/GenBank/DDBJ whole genome shotgun (WGS) entry which is preliminary data.</text>
</comment>
<accession>A0A644ZMT9</accession>
<evidence type="ECO:0000259" key="1">
    <source>
        <dbReference type="SMART" id="SM00867"/>
    </source>
</evidence>